<feature type="domain" description="Subtilisin-like protease fibronectin type-III" evidence="10">
    <location>
        <begin position="684"/>
        <end position="773"/>
    </location>
</feature>
<feature type="region of interest" description="Disordered" evidence="6">
    <location>
        <begin position="1028"/>
        <end position="1057"/>
    </location>
</feature>
<comment type="similarity">
    <text evidence="5">Belongs to the peptidase S8 family.</text>
</comment>
<evidence type="ECO:0000256" key="3">
    <source>
        <dbReference type="ARBA" id="ARBA00022825"/>
    </source>
</evidence>
<feature type="chain" id="PRO_5039705362" evidence="7">
    <location>
        <begin position="19"/>
        <end position="1099"/>
    </location>
</feature>
<dbReference type="InterPro" id="IPR036852">
    <property type="entry name" value="Peptidase_S8/S53_dom_sf"/>
</dbReference>
<dbReference type="InterPro" id="IPR045051">
    <property type="entry name" value="SBT"/>
</dbReference>
<evidence type="ECO:0000256" key="6">
    <source>
        <dbReference type="SAM" id="MobiDB-lite"/>
    </source>
</evidence>
<evidence type="ECO:0000256" key="1">
    <source>
        <dbReference type="ARBA" id="ARBA00022670"/>
    </source>
</evidence>
<dbReference type="SUPFAM" id="SSF52743">
    <property type="entry name" value="Subtilisin-like"/>
    <property type="match status" value="1"/>
</dbReference>
<dbReference type="eggNOG" id="COG1404">
    <property type="taxonomic scope" value="Bacteria"/>
</dbReference>
<dbReference type="Gene3D" id="3.50.30.30">
    <property type="match status" value="1"/>
</dbReference>
<evidence type="ECO:0000313" key="11">
    <source>
        <dbReference type="EMBL" id="ACV78616.1"/>
    </source>
</evidence>
<feature type="active site" description="Charge relay system" evidence="4 5">
    <location>
        <position position="597"/>
    </location>
</feature>
<proteinExistence type="inferred from homology"/>
<dbReference type="InterPro" id="IPR023828">
    <property type="entry name" value="Peptidase_S8_Ser-AS"/>
</dbReference>
<evidence type="ECO:0000259" key="10">
    <source>
        <dbReference type="Pfam" id="PF17766"/>
    </source>
</evidence>
<evidence type="ECO:0000256" key="2">
    <source>
        <dbReference type="ARBA" id="ARBA00022801"/>
    </source>
</evidence>
<dbReference type="InterPro" id="IPR000209">
    <property type="entry name" value="Peptidase_S8/S53_dom"/>
</dbReference>
<dbReference type="InterPro" id="IPR041469">
    <property type="entry name" value="Subtilisin-like_FN3"/>
</dbReference>
<dbReference type="Pfam" id="PF17766">
    <property type="entry name" value="fn3_6"/>
    <property type="match status" value="1"/>
</dbReference>
<dbReference type="GO" id="GO:0006508">
    <property type="term" value="P:proteolysis"/>
    <property type="evidence" value="ECO:0007669"/>
    <property type="project" value="UniProtKB-KW"/>
</dbReference>
<feature type="domain" description="PA" evidence="9">
    <location>
        <begin position="438"/>
        <end position="515"/>
    </location>
</feature>
<feature type="domain" description="Peptidase S8/S53" evidence="8">
    <location>
        <begin position="195"/>
        <end position="644"/>
    </location>
</feature>
<dbReference type="Gene3D" id="3.40.50.200">
    <property type="entry name" value="Peptidase S8/S53 domain"/>
    <property type="match status" value="1"/>
</dbReference>
<dbReference type="PROSITE" id="PS51892">
    <property type="entry name" value="SUBTILASE"/>
    <property type="match status" value="1"/>
</dbReference>
<dbReference type="PROSITE" id="PS00138">
    <property type="entry name" value="SUBTILASE_SER"/>
    <property type="match status" value="1"/>
</dbReference>
<keyword evidence="3 5" id="KW-0720">Serine protease</keyword>
<dbReference type="PANTHER" id="PTHR10795">
    <property type="entry name" value="PROPROTEIN CONVERTASE SUBTILISIN/KEXIN"/>
    <property type="match status" value="1"/>
</dbReference>
<feature type="signal peptide" evidence="7">
    <location>
        <begin position="1"/>
        <end position="18"/>
    </location>
</feature>
<dbReference type="AlphaFoldDB" id="C8XJF1"/>
<dbReference type="CDD" id="cd02120">
    <property type="entry name" value="PA_subtilisin_like"/>
    <property type="match status" value="1"/>
</dbReference>
<dbReference type="InParanoid" id="C8XJF1"/>
<evidence type="ECO:0000259" key="8">
    <source>
        <dbReference type="Pfam" id="PF00082"/>
    </source>
</evidence>
<dbReference type="HOGENOM" id="CLU_281153_0_0_11"/>
<name>C8XJF1_NAKMY</name>
<organism evidence="11 12">
    <name type="scientific">Nakamurella multipartita (strain ATCC 700099 / DSM 44233 / CIP 104796 / JCM 9543 / NBRC 105858 / Y-104)</name>
    <name type="common">Microsphaera multipartita</name>
    <dbReference type="NCBI Taxonomy" id="479431"/>
    <lineage>
        <taxon>Bacteria</taxon>
        <taxon>Bacillati</taxon>
        <taxon>Actinomycetota</taxon>
        <taxon>Actinomycetes</taxon>
        <taxon>Nakamurellales</taxon>
        <taxon>Nakamurellaceae</taxon>
        <taxon>Nakamurella</taxon>
    </lineage>
</organism>
<feature type="region of interest" description="Disordered" evidence="6">
    <location>
        <begin position="270"/>
        <end position="294"/>
    </location>
</feature>
<evidence type="ECO:0000256" key="7">
    <source>
        <dbReference type="SAM" id="SignalP"/>
    </source>
</evidence>
<dbReference type="PRINTS" id="PR00723">
    <property type="entry name" value="SUBTILISIN"/>
</dbReference>
<feature type="compositionally biased region" description="Polar residues" evidence="6">
    <location>
        <begin position="281"/>
        <end position="291"/>
    </location>
</feature>
<dbReference type="Proteomes" id="UP000002218">
    <property type="component" value="Chromosome"/>
</dbReference>
<evidence type="ECO:0000259" key="9">
    <source>
        <dbReference type="Pfam" id="PF02225"/>
    </source>
</evidence>
<dbReference type="InterPro" id="IPR034197">
    <property type="entry name" value="Peptidases_S8_3"/>
</dbReference>
<dbReference type="InterPro" id="IPR003137">
    <property type="entry name" value="PA_domain"/>
</dbReference>
<dbReference type="KEGG" id="nml:Namu_2239"/>
<dbReference type="SUPFAM" id="SSF52025">
    <property type="entry name" value="PA domain"/>
    <property type="match status" value="1"/>
</dbReference>
<accession>C8XJF1</accession>
<feature type="compositionally biased region" description="Polar residues" evidence="6">
    <location>
        <begin position="1048"/>
        <end position="1057"/>
    </location>
</feature>
<keyword evidence="1 5" id="KW-0645">Protease</keyword>
<sequence length="1099" mass="110765" precursor="true">MVTASLLASALLPATAGAEPADAGNLTGTAIEVADRVSVPKAATSRLAESDPAVLAATGTDTVPVMVKLDYDSVATYTGGVADLAPTSPAETDKSLQDNAGAVQEYEQHVAGVEDSFVADLAAAVPDAEVGTRLRTVYGGVSVRLPADQAKNLLDIPGVVAVQADHLNQPLTDSSPAFIGAPTIYNALGSSTTAGSGVIVGVLDSGAWPEHPSFADPGLPAPPPLANGQARVCDFGDNPLTPANDVFVCNNKLISGQPFLQTYNANNSGEIYPDSARDSNGHGTHTASTAAGSPVADAQTLGVSRGPIQGIAPGAHVAVYKVCGAQGCYSSDSADAVQQAINDGVDVINFSISGGTNPFTDPVELAFLDAYGAGVFVSTSAGNDGPGAGTANHLAPWVTTVAASTQTRAFQSTLTVTGSGAAPFVATGASITAGAGPAPVVLASSAPYGNALCSAPAPAGLFDGKIVACQRGGNARVDKGYNVKQGGAAGMILYNPSLADVETDNHWLPTVHLADGTAFLAYLGAHPDATASFTAGVKANGQGDVMAAFSSRGPAGSSIKPDLTAPGVEILAGQTPTPESTTEGPPGQYFQAIAGTSMSSPHVAGSAALLRALHPDWTPGQIKSALMTTAITKVVKEDTTTAADPFDMGAGRIDLTKAGNPGVTFDESARGFLKAGQNPVAVADLNQPSIDVPTLPGLVTVKRTATNVTGGTIRYTTSAASPDGSTITVRPRSFTLRKGQSVELSVTIDATKLAPGTTAAQFGQIQLTEIGGKARDAHLPVAFTPGSAAVTLTNTCDPSTITLRPVTASTCTVTAANTGAAPVTVDLRTSVSNRLRITGVQGATRDSTTSVALSKVTLAGNRPGTPSIASGRSPVGYRALASLGIAPQAIGDEEMANFTVPAFQYNGQSFTSIGVSSNGYLVVGGGTSEDQAYEPQTLPDPAKPNNVLAPFWTDLDGTGAPGISVASLTDGKHSWVVVQWQVKVFGTANARTFQTWIGVNGTQDISFAYDPDNLPAAPGSQALTVGAENSDGSGGGQISGLPTGDLVVTSTDPQPGGSVSYTLEVQGASTGTGTVTSTMTSPSILGTTVKEATITVNRR</sequence>
<evidence type="ECO:0000256" key="4">
    <source>
        <dbReference type="PIRSR" id="PIRSR615500-1"/>
    </source>
</evidence>
<dbReference type="Pfam" id="PF02225">
    <property type="entry name" value="PA"/>
    <property type="match status" value="1"/>
</dbReference>
<evidence type="ECO:0000313" key="12">
    <source>
        <dbReference type="Proteomes" id="UP000002218"/>
    </source>
</evidence>
<dbReference type="STRING" id="479431.Namu_2239"/>
<keyword evidence="7" id="KW-0732">Signal</keyword>
<dbReference type="Gene3D" id="2.60.40.2310">
    <property type="match status" value="1"/>
</dbReference>
<reference evidence="11 12" key="2">
    <citation type="journal article" date="2010" name="Stand. Genomic Sci.">
        <title>Complete genome sequence of Nakamurella multipartita type strain (Y-104).</title>
        <authorList>
            <person name="Tice H."/>
            <person name="Mayilraj S."/>
            <person name="Sims D."/>
            <person name="Lapidus A."/>
            <person name="Nolan M."/>
            <person name="Lucas S."/>
            <person name="Glavina Del Rio T."/>
            <person name="Copeland A."/>
            <person name="Cheng J.F."/>
            <person name="Meincke L."/>
            <person name="Bruce D."/>
            <person name="Goodwin L."/>
            <person name="Pitluck S."/>
            <person name="Ivanova N."/>
            <person name="Mavromatis K."/>
            <person name="Ovchinnikova G."/>
            <person name="Pati A."/>
            <person name="Chen A."/>
            <person name="Palaniappan K."/>
            <person name="Land M."/>
            <person name="Hauser L."/>
            <person name="Chang Y.J."/>
            <person name="Jeffries C.D."/>
            <person name="Detter J.C."/>
            <person name="Brettin T."/>
            <person name="Rohde M."/>
            <person name="Goker M."/>
            <person name="Bristow J."/>
            <person name="Eisen J.A."/>
            <person name="Markowitz V."/>
            <person name="Hugenholtz P."/>
            <person name="Kyrpides N.C."/>
            <person name="Klenk H.P."/>
            <person name="Chen F."/>
        </authorList>
    </citation>
    <scope>NUCLEOTIDE SEQUENCE [LARGE SCALE GENOMIC DNA]</scope>
    <source>
        <strain evidence="12">ATCC 700099 / DSM 44233 / CIP 104796 / JCM 9543 / NBRC 105858 / Y-104</strain>
    </source>
</reference>
<keyword evidence="12" id="KW-1185">Reference proteome</keyword>
<feature type="active site" description="Charge relay system" evidence="4 5">
    <location>
        <position position="282"/>
    </location>
</feature>
<feature type="active site" description="Charge relay system" evidence="4 5">
    <location>
        <position position="204"/>
    </location>
</feature>
<dbReference type="GO" id="GO:0004252">
    <property type="term" value="F:serine-type endopeptidase activity"/>
    <property type="evidence" value="ECO:0007669"/>
    <property type="project" value="UniProtKB-UniRule"/>
</dbReference>
<dbReference type="InterPro" id="IPR046450">
    <property type="entry name" value="PA_dom_sf"/>
</dbReference>
<reference evidence="12" key="1">
    <citation type="submission" date="2009-09" db="EMBL/GenBank/DDBJ databases">
        <title>The complete genome of Nakamurella multipartita DSM 44233.</title>
        <authorList>
            <consortium name="US DOE Joint Genome Institute (JGI-PGF)"/>
            <person name="Lucas S."/>
            <person name="Copeland A."/>
            <person name="Lapidus A."/>
            <person name="Glavina del Rio T."/>
            <person name="Dalin E."/>
            <person name="Tice H."/>
            <person name="Bruce D."/>
            <person name="Goodwin L."/>
            <person name="Pitluck S."/>
            <person name="Kyrpides N."/>
            <person name="Mavromatis K."/>
            <person name="Ivanova N."/>
            <person name="Ovchinnikova G."/>
            <person name="Sims D."/>
            <person name="Meincke L."/>
            <person name="Brettin T."/>
            <person name="Detter J.C."/>
            <person name="Han C."/>
            <person name="Larimer F."/>
            <person name="Land M."/>
            <person name="Hauser L."/>
            <person name="Markowitz V."/>
            <person name="Cheng J.-F."/>
            <person name="Hugenholtz P."/>
            <person name="Woyke T."/>
            <person name="Wu D."/>
            <person name="Klenk H.-P."/>
            <person name="Eisen J.A."/>
        </authorList>
    </citation>
    <scope>NUCLEOTIDE SEQUENCE [LARGE SCALE GENOMIC DNA]</scope>
    <source>
        <strain evidence="12">ATCC 700099 / DSM 44233 / CIP 104796 / JCM 9543 / NBRC 105858 / Y-104</strain>
    </source>
</reference>
<dbReference type="EMBL" id="CP001737">
    <property type="protein sequence ID" value="ACV78616.1"/>
    <property type="molecule type" value="Genomic_DNA"/>
</dbReference>
<dbReference type="InterPro" id="IPR015500">
    <property type="entry name" value="Peptidase_S8_subtilisin-rel"/>
</dbReference>
<protein>
    <submittedName>
        <fullName evidence="11">Peptidase S8 and S53 subtilisin kexin sedolisin</fullName>
    </submittedName>
</protein>
<keyword evidence="2 5" id="KW-0378">Hydrolase</keyword>
<gene>
    <name evidence="11" type="ordered locus">Namu_2239</name>
</gene>
<dbReference type="Pfam" id="PF00082">
    <property type="entry name" value="Peptidase_S8"/>
    <property type="match status" value="1"/>
</dbReference>
<dbReference type="CDD" id="cd04852">
    <property type="entry name" value="Peptidases_S8_3"/>
    <property type="match status" value="1"/>
</dbReference>
<evidence type="ECO:0000256" key="5">
    <source>
        <dbReference type="PROSITE-ProRule" id="PRU01240"/>
    </source>
</evidence>